<keyword evidence="3" id="KW-0614">Plasmid</keyword>
<feature type="transmembrane region" description="Helical" evidence="1">
    <location>
        <begin position="34"/>
        <end position="53"/>
    </location>
</feature>
<proteinExistence type="predicted"/>
<feature type="domain" description="EamA" evidence="2">
    <location>
        <begin position="148"/>
        <end position="280"/>
    </location>
</feature>
<name>A0ABN6LHP0_9BACT</name>
<dbReference type="Pfam" id="PF00892">
    <property type="entry name" value="EamA"/>
    <property type="match status" value="2"/>
</dbReference>
<accession>A0ABN6LHP0</accession>
<feature type="transmembrane region" description="Helical" evidence="1">
    <location>
        <begin position="176"/>
        <end position="196"/>
    </location>
</feature>
<dbReference type="EMBL" id="AP025293">
    <property type="protein sequence ID" value="BDD01064.1"/>
    <property type="molecule type" value="Genomic_DNA"/>
</dbReference>
<dbReference type="InterPro" id="IPR000620">
    <property type="entry name" value="EamA_dom"/>
</dbReference>
<dbReference type="PANTHER" id="PTHR12715:SF4">
    <property type="entry name" value="EAMA DOMAIN-CONTAINING PROTEIN"/>
    <property type="match status" value="1"/>
</dbReference>
<feature type="transmembrane region" description="Helical" evidence="1">
    <location>
        <begin position="264"/>
        <end position="282"/>
    </location>
</feature>
<dbReference type="InterPro" id="IPR037185">
    <property type="entry name" value="EmrE-like"/>
</dbReference>
<feature type="transmembrane region" description="Helical" evidence="1">
    <location>
        <begin position="65"/>
        <end position="86"/>
    </location>
</feature>
<evidence type="ECO:0000256" key="1">
    <source>
        <dbReference type="SAM" id="Phobius"/>
    </source>
</evidence>
<feature type="transmembrane region" description="Helical" evidence="1">
    <location>
        <begin position="119"/>
        <end position="137"/>
    </location>
</feature>
<evidence type="ECO:0000313" key="4">
    <source>
        <dbReference type="Proteomes" id="UP001354989"/>
    </source>
</evidence>
<feature type="transmembrane region" description="Helical" evidence="1">
    <location>
        <begin position="92"/>
        <end position="112"/>
    </location>
</feature>
<keyword evidence="4" id="KW-1185">Reference proteome</keyword>
<dbReference type="InterPro" id="IPR052756">
    <property type="entry name" value="Alkyne_AA_exporter"/>
</dbReference>
<gene>
    <name evidence="3" type="ORF">PEPS_33440</name>
</gene>
<dbReference type="SUPFAM" id="SSF103481">
    <property type="entry name" value="Multidrug resistance efflux transporter EmrE"/>
    <property type="match status" value="2"/>
</dbReference>
<dbReference type="Gene3D" id="1.10.3730.20">
    <property type="match status" value="1"/>
</dbReference>
<dbReference type="Proteomes" id="UP001354989">
    <property type="component" value="Plasmid pPP1"/>
</dbReference>
<feature type="transmembrane region" description="Helical" evidence="1">
    <location>
        <begin position="143"/>
        <end position="164"/>
    </location>
</feature>
<keyword evidence="1" id="KW-0472">Membrane</keyword>
<dbReference type="RefSeq" id="WP_338398251.1">
    <property type="nucleotide sequence ID" value="NZ_AP025293.1"/>
</dbReference>
<evidence type="ECO:0000259" key="2">
    <source>
        <dbReference type="Pfam" id="PF00892"/>
    </source>
</evidence>
<keyword evidence="1" id="KW-0812">Transmembrane</keyword>
<organism evidence="3 4">
    <name type="scientific">Persicobacter psychrovividus</name>
    <dbReference type="NCBI Taxonomy" id="387638"/>
    <lineage>
        <taxon>Bacteria</taxon>
        <taxon>Pseudomonadati</taxon>
        <taxon>Bacteroidota</taxon>
        <taxon>Cytophagia</taxon>
        <taxon>Cytophagales</taxon>
        <taxon>Persicobacteraceae</taxon>
        <taxon>Persicobacter</taxon>
    </lineage>
</organism>
<feature type="transmembrane region" description="Helical" evidence="1">
    <location>
        <begin position="208"/>
        <end position="226"/>
    </location>
</feature>
<feature type="transmembrane region" description="Helical" evidence="1">
    <location>
        <begin position="238"/>
        <end position="258"/>
    </location>
</feature>
<geneLocation type="plasmid" evidence="3 4">
    <name>pPP1</name>
</geneLocation>
<protein>
    <submittedName>
        <fullName evidence="3">Membrane protein</fullName>
    </submittedName>
</protein>
<reference evidence="3 4" key="1">
    <citation type="submission" date="2021-12" db="EMBL/GenBank/DDBJ databases">
        <title>Genome sequencing of bacteria with rrn-lacking chromosome and rrn-plasmid.</title>
        <authorList>
            <person name="Anda M."/>
            <person name="Iwasaki W."/>
        </authorList>
    </citation>
    <scope>NUCLEOTIDE SEQUENCE [LARGE SCALE GENOMIC DNA]</scope>
    <source>
        <strain evidence="3 4">NBRC 101262</strain>
        <plasmid evidence="3 4">pPP1</plasmid>
    </source>
</reference>
<dbReference type="PANTHER" id="PTHR12715">
    <property type="entry name" value="TRANSPORTER, DRUG/METABOLITE EXPORTER FAMILY"/>
    <property type="match status" value="1"/>
</dbReference>
<feature type="domain" description="EamA" evidence="2">
    <location>
        <begin position="6"/>
        <end position="135"/>
    </location>
</feature>
<keyword evidence="1" id="KW-1133">Transmembrane helix</keyword>
<evidence type="ECO:0000313" key="3">
    <source>
        <dbReference type="EMBL" id="BDD01064.1"/>
    </source>
</evidence>
<sequence>MKKAHAALALGALLISASPVFIKAAAAPGVIAVFYRLLIGSLVILFPFLWTTFKNKTRYPLKGIAIATLAGIFLASDMALWSMGIMASNATMPTLVVNLASLWVGIGATLFFKERHPMTFWLGLLAAFTGVSFLIIHDFYVPAGLLEGLLLGLLAGLFYAGFMLCTQSGRKQLETIPFLFFSSVATTVALGVYALLLHAPFTGYSLHSWQMFAAMGILIQAGAWFMINYAQGHIRASLVSPTLLIQPIFSAVIAWLWLGETLSLWHISGGIIVVIGIYMVHFSTQKGKTKKRTQQSPTPTVEIHE</sequence>